<evidence type="ECO:0000256" key="1">
    <source>
        <dbReference type="ARBA" id="ARBA00001974"/>
    </source>
</evidence>
<evidence type="ECO:0000256" key="4">
    <source>
        <dbReference type="ARBA" id="ARBA00023002"/>
    </source>
</evidence>
<organism evidence="6 7">
    <name type="scientific">Halomonas pelophila</name>
    <dbReference type="NCBI Taxonomy" id="3151122"/>
    <lineage>
        <taxon>Bacteria</taxon>
        <taxon>Pseudomonadati</taxon>
        <taxon>Pseudomonadota</taxon>
        <taxon>Gammaproteobacteria</taxon>
        <taxon>Oceanospirillales</taxon>
        <taxon>Halomonadaceae</taxon>
        <taxon>Halomonas</taxon>
    </lineage>
</organism>
<dbReference type="EMBL" id="JBEGCI010000008">
    <property type="protein sequence ID" value="MEQ6889141.1"/>
    <property type="molecule type" value="Genomic_DNA"/>
</dbReference>
<keyword evidence="7" id="KW-1185">Reference proteome</keyword>
<proteinExistence type="predicted"/>
<dbReference type="Proteomes" id="UP001472978">
    <property type="component" value="Unassembled WGS sequence"/>
</dbReference>
<dbReference type="InterPro" id="IPR036188">
    <property type="entry name" value="FAD/NAD-bd_sf"/>
</dbReference>
<evidence type="ECO:0000256" key="2">
    <source>
        <dbReference type="ARBA" id="ARBA00022630"/>
    </source>
</evidence>
<evidence type="ECO:0000256" key="3">
    <source>
        <dbReference type="ARBA" id="ARBA00022827"/>
    </source>
</evidence>
<comment type="caution">
    <text evidence="6">The sequence shown here is derived from an EMBL/GenBank/DDBJ whole genome shotgun (WGS) entry which is preliminary data.</text>
</comment>
<dbReference type="Gene3D" id="3.90.700.10">
    <property type="entry name" value="Succinate dehydrogenase/fumarate reductase flavoprotein, catalytic domain"/>
    <property type="match status" value="1"/>
</dbReference>
<dbReference type="SUPFAM" id="SSF51905">
    <property type="entry name" value="FAD/NAD(P)-binding domain"/>
    <property type="match status" value="1"/>
</dbReference>
<evidence type="ECO:0000259" key="5">
    <source>
        <dbReference type="Pfam" id="PF00890"/>
    </source>
</evidence>
<dbReference type="InterPro" id="IPR027477">
    <property type="entry name" value="Succ_DH/fumarate_Rdtase_cat_sf"/>
</dbReference>
<accession>A0ABV1N7Q8</accession>
<name>A0ABV1N7Q8_9GAMM</name>
<keyword evidence="4" id="KW-0560">Oxidoreductase</keyword>
<dbReference type="Pfam" id="PF00890">
    <property type="entry name" value="FAD_binding_2"/>
    <property type="match status" value="1"/>
</dbReference>
<dbReference type="InterPro" id="IPR050315">
    <property type="entry name" value="FAD-oxidoreductase_2"/>
</dbReference>
<dbReference type="RefSeq" id="WP_349758674.1">
    <property type="nucleotide sequence ID" value="NZ_JBEGCI010000008.1"/>
</dbReference>
<dbReference type="InterPro" id="IPR003953">
    <property type="entry name" value="FAD-dep_OxRdtase_2_FAD-bd"/>
</dbReference>
<gene>
    <name evidence="6" type="ORF">ABE957_10695</name>
</gene>
<dbReference type="PANTHER" id="PTHR43400:SF10">
    <property type="entry name" value="3-OXOSTEROID 1-DEHYDROGENASE"/>
    <property type="match status" value="1"/>
</dbReference>
<dbReference type="NCBIfam" id="NF005510">
    <property type="entry name" value="PRK07121.1-3"/>
    <property type="match status" value="1"/>
</dbReference>
<evidence type="ECO:0000313" key="6">
    <source>
        <dbReference type="EMBL" id="MEQ6889141.1"/>
    </source>
</evidence>
<sequence length="505" mass="53525">MSDYSPARPCRLEAVPGWDIETDVAVVGFGAAGSCAALEARAAGAEVAVFEVASAGGGSAAWSGGEVYVGGSGGTEVQRAADFPDTTEAFERYLTMAGGPAADAERVALYARHGVEHFEWLKAQDVPFKGTYLPGKWIEPTTDDTLLWSGSEQAWPFRDQAAPAPRGHTARHVGWGGGKVLMQALCERAEETGARVHVGARALCLIVDAEGAVCGLVVRLDGRAQYVRARGGVVLCAGGFITNRAMVERFAPEALACRQVVSGGHDDGVGIRMGISVGGATLNMQEFFATLPFFPPESLVKGIFVNTRGQRFINEDCYHGRVAHYVLRQPERKAWLLVDNAIFARPVIEPDIEIAAVGESWEEVARELGLPEGALEHSVAEFNRRAAAGEDPDFHKAAEWLRPLDEPPFAALAYSPEDTDFHAFTLGGLATRPEGEVLDADGAAIAGLYAAGRTACGLPRWGEGYSSGLSLGDSTFFGRRAGRQAARRAGAGLVHADEALPSAST</sequence>
<reference evidence="6 7" key="1">
    <citation type="submission" date="2024-05" db="EMBL/GenBank/DDBJ databases">
        <title>Halomonas sp. CS7 16S ribosomal RNA gene Genome sequencing and assembly.</title>
        <authorList>
            <person name="Yook S."/>
        </authorList>
    </citation>
    <scope>NUCLEOTIDE SEQUENCE [LARGE SCALE GENOMIC DNA]</scope>
    <source>
        <strain evidence="6 7">CS7</strain>
    </source>
</reference>
<dbReference type="PANTHER" id="PTHR43400">
    <property type="entry name" value="FUMARATE REDUCTASE"/>
    <property type="match status" value="1"/>
</dbReference>
<feature type="domain" description="FAD-dependent oxidoreductase 2 FAD-binding" evidence="5">
    <location>
        <begin position="23"/>
        <end position="457"/>
    </location>
</feature>
<keyword evidence="3" id="KW-0274">FAD</keyword>
<evidence type="ECO:0000313" key="7">
    <source>
        <dbReference type="Proteomes" id="UP001472978"/>
    </source>
</evidence>
<comment type="cofactor">
    <cofactor evidence="1">
        <name>FAD</name>
        <dbReference type="ChEBI" id="CHEBI:57692"/>
    </cofactor>
</comment>
<keyword evidence="2" id="KW-0285">Flavoprotein</keyword>
<dbReference type="Gene3D" id="3.50.50.60">
    <property type="entry name" value="FAD/NAD(P)-binding domain"/>
    <property type="match status" value="1"/>
</dbReference>
<protein>
    <submittedName>
        <fullName evidence="6">FAD-dependent oxidoreductase</fullName>
    </submittedName>
</protein>
<dbReference type="SUPFAM" id="SSF56425">
    <property type="entry name" value="Succinate dehydrogenase/fumarate reductase flavoprotein, catalytic domain"/>
    <property type="match status" value="1"/>
</dbReference>